<gene>
    <name evidence="1" type="ORF">AY586_10910</name>
</gene>
<dbReference type="EMBL" id="LSYU01000038">
    <property type="protein sequence ID" value="KXX65154.1"/>
    <property type="molecule type" value="Genomic_DNA"/>
</dbReference>
<dbReference type="Proteomes" id="UP000075766">
    <property type="component" value="Unassembled WGS sequence"/>
</dbReference>
<evidence type="ECO:0000313" key="2">
    <source>
        <dbReference type="Proteomes" id="UP000075766"/>
    </source>
</evidence>
<sequence length="112" mass="12329">MEHRPHIRTAIPKRRYRLDGCEATLLGEIDSADPRPYRFILAFVPAGQGEPSLYVCAERGGEGDRLRVVSALLDEVMAEGLVWDGPDAFAEQALTLGRQVLGLRGGEAQRLL</sequence>
<comment type="caution">
    <text evidence="1">The sequence shown here is derived from an EMBL/GenBank/DDBJ whole genome shotgun (WGS) entry which is preliminary data.</text>
</comment>
<reference evidence="1 2" key="1">
    <citation type="submission" date="2016-02" db="EMBL/GenBank/DDBJ databases">
        <title>Genome sequence of Marichromatium gracile YL-28, a purple sulfur bacterium.</title>
        <authorList>
            <person name="Zhao C."/>
            <person name="Hong X."/>
            <person name="Chen S."/>
            <person name="Yang S."/>
        </authorList>
    </citation>
    <scope>NUCLEOTIDE SEQUENCE [LARGE SCALE GENOMIC DNA]</scope>
    <source>
        <strain evidence="1 2">YL28</strain>
    </source>
</reference>
<evidence type="ECO:0008006" key="3">
    <source>
        <dbReference type="Google" id="ProtNLM"/>
    </source>
</evidence>
<accession>A0ABR5VHI3</accession>
<protein>
    <recommendedName>
        <fullName evidence="3">DUF3509 domain-containing protein</fullName>
    </recommendedName>
</protein>
<keyword evidence="2" id="KW-1185">Reference proteome</keyword>
<proteinExistence type="predicted"/>
<name>A0ABR5VHI3_MARGR</name>
<dbReference type="RefSeq" id="WP_062273776.1">
    <property type="nucleotide sequence ID" value="NZ_LSYU01000038.1"/>
</dbReference>
<organism evidence="1 2">
    <name type="scientific">Marichromatium gracile</name>
    <name type="common">Chromatium gracile</name>
    <dbReference type="NCBI Taxonomy" id="1048"/>
    <lineage>
        <taxon>Bacteria</taxon>
        <taxon>Pseudomonadati</taxon>
        <taxon>Pseudomonadota</taxon>
        <taxon>Gammaproteobacteria</taxon>
        <taxon>Chromatiales</taxon>
        <taxon>Chromatiaceae</taxon>
        <taxon>Marichromatium</taxon>
    </lineage>
</organism>
<evidence type="ECO:0000313" key="1">
    <source>
        <dbReference type="EMBL" id="KXX65154.1"/>
    </source>
</evidence>